<organism evidence="3">
    <name type="scientific">freshwater metagenome</name>
    <dbReference type="NCBI Taxonomy" id="449393"/>
    <lineage>
        <taxon>unclassified sequences</taxon>
        <taxon>metagenomes</taxon>
        <taxon>ecological metagenomes</taxon>
    </lineage>
</organism>
<evidence type="ECO:0000313" key="2">
    <source>
        <dbReference type="EMBL" id="CAB4952758.1"/>
    </source>
</evidence>
<gene>
    <name evidence="2" type="ORF">UFOPK3752_01766</name>
    <name evidence="3" type="ORF">UFOPK4150_02220</name>
</gene>
<dbReference type="EMBL" id="CAFBPU010000069">
    <property type="protein sequence ID" value="CAB5039716.1"/>
    <property type="molecule type" value="Genomic_DNA"/>
</dbReference>
<reference evidence="3" key="1">
    <citation type="submission" date="2020-05" db="EMBL/GenBank/DDBJ databases">
        <authorList>
            <person name="Chiriac C."/>
            <person name="Salcher M."/>
            <person name="Ghai R."/>
            <person name="Kavagutti S V."/>
        </authorList>
    </citation>
    <scope>NUCLEOTIDE SEQUENCE</scope>
</reference>
<evidence type="ECO:0000259" key="1">
    <source>
        <dbReference type="Pfam" id="PF14534"/>
    </source>
</evidence>
<evidence type="ECO:0000313" key="3">
    <source>
        <dbReference type="EMBL" id="CAB5039716.1"/>
    </source>
</evidence>
<dbReference type="EMBL" id="CAFBND010000089">
    <property type="protein sequence ID" value="CAB4952758.1"/>
    <property type="molecule type" value="Genomic_DNA"/>
</dbReference>
<dbReference type="InterPro" id="IPR027843">
    <property type="entry name" value="DUF4440"/>
</dbReference>
<dbReference type="SUPFAM" id="SSF54427">
    <property type="entry name" value="NTF2-like"/>
    <property type="match status" value="1"/>
</dbReference>
<dbReference type="Gene3D" id="3.10.450.50">
    <property type="match status" value="1"/>
</dbReference>
<dbReference type="Pfam" id="PF14534">
    <property type="entry name" value="DUF4440"/>
    <property type="match status" value="1"/>
</dbReference>
<feature type="domain" description="DUF4440" evidence="1">
    <location>
        <begin position="55"/>
        <end position="157"/>
    </location>
</feature>
<dbReference type="AlphaFoldDB" id="A0A6J7SFA9"/>
<accession>A0A6J7SFA9</accession>
<sequence>MDSIRFSRGVLRRVAVVVALVGTLALGSAACSASSTTGSRSSAPQLADPSREATALVTAWLTALQRGDKAEIAGFLAPNFLIQRADGSTSNRDQYLLNPPKVGTFTLGPEMVGIQDGDSLTVRWSVEVDEIINGKPFHKGEAARLTGFHWTGARWQIATYANFNVPT</sequence>
<name>A0A6J7SFA9_9ZZZZ</name>
<dbReference type="InterPro" id="IPR032710">
    <property type="entry name" value="NTF2-like_dom_sf"/>
</dbReference>
<dbReference type="PROSITE" id="PS51257">
    <property type="entry name" value="PROKAR_LIPOPROTEIN"/>
    <property type="match status" value="1"/>
</dbReference>
<proteinExistence type="predicted"/>
<protein>
    <submittedName>
        <fullName evidence="3">Unannotated protein</fullName>
    </submittedName>
</protein>